<comment type="caution">
    <text evidence="2">The sequence shown here is derived from an EMBL/GenBank/DDBJ whole genome shotgun (WGS) entry which is preliminary data.</text>
</comment>
<reference evidence="2" key="1">
    <citation type="journal article" date="2022" name="bioRxiv">
        <title>Sequencing and chromosome-scale assembly of the giantPleurodeles waltlgenome.</title>
        <authorList>
            <person name="Brown T."/>
            <person name="Elewa A."/>
            <person name="Iarovenko S."/>
            <person name="Subramanian E."/>
            <person name="Araus A.J."/>
            <person name="Petzold A."/>
            <person name="Susuki M."/>
            <person name="Suzuki K.-i.T."/>
            <person name="Hayashi T."/>
            <person name="Toyoda A."/>
            <person name="Oliveira C."/>
            <person name="Osipova E."/>
            <person name="Leigh N.D."/>
            <person name="Simon A."/>
            <person name="Yun M.H."/>
        </authorList>
    </citation>
    <scope>NUCLEOTIDE SEQUENCE</scope>
    <source>
        <strain evidence="2">20211129_DDA</strain>
        <tissue evidence="2">Liver</tissue>
    </source>
</reference>
<dbReference type="PROSITE" id="PS50222">
    <property type="entry name" value="EF_HAND_2"/>
    <property type="match status" value="1"/>
</dbReference>
<dbReference type="Gene3D" id="1.10.238.10">
    <property type="entry name" value="EF-hand"/>
    <property type="match status" value="1"/>
</dbReference>
<dbReference type="EMBL" id="JANPWB010000008">
    <property type="protein sequence ID" value="KAJ1162207.1"/>
    <property type="molecule type" value="Genomic_DNA"/>
</dbReference>
<sequence length="50" mass="5912">IVKERLSKRGVRTITGLGKYFRQLDKKGVGFLNKEEYKNALKYFHLEIPE</sequence>
<gene>
    <name evidence="2" type="ORF">NDU88_002680</name>
</gene>
<accession>A0AAV7SCD2</accession>
<dbReference type="Proteomes" id="UP001066276">
    <property type="component" value="Chromosome 4_2"/>
</dbReference>
<evidence type="ECO:0000259" key="1">
    <source>
        <dbReference type="PROSITE" id="PS50222"/>
    </source>
</evidence>
<dbReference type="GO" id="GO:0005509">
    <property type="term" value="F:calcium ion binding"/>
    <property type="evidence" value="ECO:0007669"/>
    <property type="project" value="InterPro"/>
</dbReference>
<evidence type="ECO:0000313" key="2">
    <source>
        <dbReference type="EMBL" id="KAJ1162207.1"/>
    </source>
</evidence>
<keyword evidence="3" id="KW-1185">Reference proteome</keyword>
<dbReference type="InterPro" id="IPR002048">
    <property type="entry name" value="EF_hand_dom"/>
</dbReference>
<name>A0AAV7SCD2_PLEWA</name>
<feature type="non-terminal residue" evidence="2">
    <location>
        <position position="1"/>
    </location>
</feature>
<feature type="non-terminal residue" evidence="2">
    <location>
        <position position="50"/>
    </location>
</feature>
<protein>
    <recommendedName>
        <fullName evidence="1">EF-hand domain-containing protein</fullName>
    </recommendedName>
</protein>
<dbReference type="AlphaFoldDB" id="A0AAV7SCD2"/>
<dbReference type="InterPro" id="IPR011992">
    <property type="entry name" value="EF-hand-dom_pair"/>
</dbReference>
<proteinExistence type="predicted"/>
<dbReference type="SUPFAM" id="SSF47473">
    <property type="entry name" value="EF-hand"/>
    <property type="match status" value="1"/>
</dbReference>
<feature type="domain" description="EF-hand" evidence="1">
    <location>
        <begin position="12"/>
        <end position="47"/>
    </location>
</feature>
<organism evidence="2 3">
    <name type="scientific">Pleurodeles waltl</name>
    <name type="common">Iberian ribbed newt</name>
    <dbReference type="NCBI Taxonomy" id="8319"/>
    <lineage>
        <taxon>Eukaryota</taxon>
        <taxon>Metazoa</taxon>
        <taxon>Chordata</taxon>
        <taxon>Craniata</taxon>
        <taxon>Vertebrata</taxon>
        <taxon>Euteleostomi</taxon>
        <taxon>Amphibia</taxon>
        <taxon>Batrachia</taxon>
        <taxon>Caudata</taxon>
        <taxon>Salamandroidea</taxon>
        <taxon>Salamandridae</taxon>
        <taxon>Pleurodelinae</taxon>
        <taxon>Pleurodeles</taxon>
    </lineage>
</organism>
<evidence type="ECO:0000313" key="3">
    <source>
        <dbReference type="Proteomes" id="UP001066276"/>
    </source>
</evidence>